<reference evidence="1 2" key="2">
    <citation type="journal article" date="2016" name="Genome Announc.">
        <title>Permanent Draft Genome Sequences for Two Variants of Frankia sp. Strain CpI1, the First Frankia Strain Isolated from Root Nodules of Comptonia peregrina.</title>
        <authorList>
            <person name="Oshone R."/>
            <person name="Hurst S.G.IV."/>
            <person name="Abebe-Akele F."/>
            <person name="Simpson S."/>
            <person name="Morris K."/>
            <person name="Thomas W.K."/>
            <person name="Tisa L.S."/>
        </authorList>
    </citation>
    <scope>NUCLEOTIDE SEQUENCE [LARGE SCALE GENOMIC DNA]</scope>
    <source>
        <strain evidence="2">CpI1-S</strain>
    </source>
</reference>
<dbReference type="SUPFAM" id="SSF53850">
    <property type="entry name" value="Periplasmic binding protein-like II"/>
    <property type="match status" value="1"/>
</dbReference>
<evidence type="ECO:0000313" key="1">
    <source>
        <dbReference type="EMBL" id="KJE20817.1"/>
    </source>
</evidence>
<comment type="caution">
    <text evidence="1">The sequence shown here is derived from an EMBL/GenBank/DDBJ whole genome shotgun (WGS) entry which is preliminary data.</text>
</comment>
<dbReference type="Proteomes" id="UP000032545">
    <property type="component" value="Unassembled WGS sequence"/>
</dbReference>
<dbReference type="Pfam" id="PF16868">
    <property type="entry name" value="NMT1_3"/>
    <property type="match status" value="1"/>
</dbReference>
<accession>A0A0D8BBR6</accession>
<reference evidence="2" key="1">
    <citation type="submission" date="2015-02" db="EMBL/GenBank/DDBJ databases">
        <title>Draft Genome of Frankia sp. CpI1-S.</title>
        <authorList>
            <person name="Oshone R.T."/>
            <person name="Ngom M."/>
            <person name="Ghodhbane-Gtari F."/>
            <person name="Gtari M."/>
            <person name="Morris K."/>
            <person name="Thomas K."/>
            <person name="Sen A."/>
            <person name="Tisa L.S."/>
        </authorList>
    </citation>
    <scope>NUCLEOTIDE SEQUENCE [LARGE SCALE GENOMIC DNA]</scope>
    <source>
        <strain evidence="2">CpI1-S</strain>
    </source>
</reference>
<evidence type="ECO:0000313" key="2">
    <source>
        <dbReference type="Proteomes" id="UP000032545"/>
    </source>
</evidence>
<dbReference type="PANTHER" id="PTHR42941">
    <property type="entry name" value="SLL1037 PROTEIN"/>
    <property type="match status" value="1"/>
</dbReference>
<dbReference type="PANTHER" id="PTHR42941:SF1">
    <property type="entry name" value="SLL1037 PROTEIN"/>
    <property type="match status" value="1"/>
</dbReference>
<keyword evidence="2" id="KW-1185">Reference proteome</keyword>
<sequence>MLAAVLGARTRPAAPRVLGRCPVIDIFAGQGGAAHDSTTTPYDEYADVISRNITQRFPGSVVNVVATQGSAFNVGVLADPKAATCWLSISGLSTAVDAHEAVYQFEGRPVTTVRTIGPLWLDFIQVVVRAPNPGSPDDRPVTALGDLCQQNRTLETGLVESGTERTGTILLRQLRAQIPDCNPTMAHSTLADAVDAVRSHRADALLWSGGAPTPTIADALKDPEGATLTLLPLGTDYLVRMQSEWDAKYPFLHGGDYRKWTLRRDDYTRIDATDTIASSNVVLANAKADGDLVTFVAGLLVDDRSEFEAALWKNDPHNRHFLDLKTEIQDNKLYCAVQLHPSAAAYYWDHLHAMPTCPRPGRDGGGQ</sequence>
<dbReference type="InterPro" id="IPR011852">
    <property type="entry name" value="TRAP_TAXI"/>
</dbReference>
<gene>
    <name evidence="1" type="ORF">FF36_04865</name>
</gene>
<proteinExistence type="predicted"/>
<organism evidence="1 2">
    <name type="scientific">Frankia torreyi</name>
    <dbReference type="NCBI Taxonomy" id="1856"/>
    <lineage>
        <taxon>Bacteria</taxon>
        <taxon>Bacillati</taxon>
        <taxon>Actinomycetota</taxon>
        <taxon>Actinomycetes</taxon>
        <taxon>Frankiales</taxon>
        <taxon>Frankiaceae</taxon>
        <taxon>Frankia</taxon>
    </lineage>
</organism>
<dbReference type="EMBL" id="JYFN01000050">
    <property type="protein sequence ID" value="KJE20817.1"/>
    <property type="molecule type" value="Genomic_DNA"/>
</dbReference>
<dbReference type="AlphaFoldDB" id="A0A0D8BBR6"/>
<protein>
    <submittedName>
        <fullName evidence="1">TRAP-type uncharacterized transport system, periplasmic component</fullName>
    </submittedName>
</protein>
<dbReference type="Gene3D" id="3.40.190.10">
    <property type="entry name" value="Periplasmic binding protein-like II"/>
    <property type="match status" value="2"/>
</dbReference>
<dbReference type="PATRIC" id="fig|1502723.3.peg.4845"/>
<name>A0A0D8BBR6_9ACTN</name>